<evidence type="ECO:0000259" key="10">
    <source>
        <dbReference type="PROSITE" id="PS50262"/>
    </source>
</evidence>
<keyword evidence="2 9" id="KW-0812">Transmembrane</keyword>
<dbReference type="CDD" id="cd00637">
    <property type="entry name" value="7tm_classA_rhodopsin-like"/>
    <property type="match status" value="1"/>
</dbReference>
<organism evidence="11 12">
    <name type="scientific">Meloidogyne graminicola</name>
    <dbReference type="NCBI Taxonomy" id="189291"/>
    <lineage>
        <taxon>Eukaryota</taxon>
        <taxon>Metazoa</taxon>
        <taxon>Ecdysozoa</taxon>
        <taxon>Nematoda</taxon>
        <taxon>Chromadorea</taxon>
        <taxon>Rhabditida</taxon>
        <taxon>Tylenchina</taxon>
        <taxon>Tylenchomorpha</taxon>
        <taxon>Tylenchoidea</taxon>
        <taxon>Meloidogynidae</taxon>
        <taxon>Meloidogyninae</taxon>
        <taxon>Meloidogyne</taxon>
    </lineage>
</organism>
<feature type="transmembrane region" description="Helical" evidence="9">
    <location>
        <begin position="81"/>
        <end position="100"/>
    </location>
</feature>
<dbReference type="GO" id="GO:0004930">
    <property type="term" value="F:G protein-coupled receptor activity"/>
    <property type="evidence" value="ECO:0007669"/>
    <property type="project" value="UniProtKB-KW"/>
</dbReference>
<feature type="transmembrane region" description="Helical" evidence="9">
    <location>
        <begin position="416"/>
        <end position="441"/>
    </location>
</feature>
<dbReference type="InterPro" id="IPR017452">
    <property type="entry name" value="GPCR_Rhodpsn_7TM"/>
</dbReference>
<evidence type="ECO:0000256" key="9">
    <source>
        <dbReference type="SAM" id="Phobius"/>
    </source>
</evidence>
<feature type="transmembrane region" description="Helical" evidence="9">
    <location>
        <begin position="384"/>
        <end position="404"/>
    </location>
</feature>
<reference evidence="11" key="1">
    <citation type="journal article" date="2020" name="Ecol. Evol.">
        <title>Genome structure and content of the rice root-knot nematode (Meloidogyne graminicola).</title>
        <authorList>
            <person name="Phan N.T."/>
            <person name="Danchin E.G.J."/>
            <person name="Klopp C."/>
            <person name="Perfus-Barbeoch L."/>
            <person name="Kozlowski D.K."/>
            <person name="Koutsovoulos G.D."/>
            <person name="Lopez-Roques C."/>
            <person name="Bouchez O."/>
            <person name="Zahm M."/>
            <person name="Besnard G."/>
            <person name="Bellafiore S."/>
        </authorList>
    </citation>
    <scope>NUCLEOTIDE SEQUENCE</scope>
    <source>
        <strain evidence="11">VN-18</strain>
    </source>
</reference>
<dbReference type="EMBL" id="JABEBT010000029">
    <property type="protein sequence ID" value="KAF7636525.1"/>
    <property type="molecule type" value="Genomic_DNA"/>
</dbReference>
<proteinExistence type="predicted"/>
<keyword evidence="8" id="KW-0175">Coiled coil</keyword>
<dbReference type="InterPro" id="IPR000276">
    <property type="entry name" value="GPCR_Rhodpsn"/>
</dbReference>
<comment type="subcellular location">
    <subcellularLocation>
        <location evidence="1">Membrane</location>
        <topology evidence="1">Multi-pass membrane protein</topology>
    </subcellularLocation>
</comment>
<evidence type="ECO:0000256" key="3">
    <source>
        <dbReference type="ARBA" id="ARBA00022989"/>
    </source>
</evidence>
<dbReference type="PANTHER" id="PTHR24243">
    <property type="entry name" value="G-PROTEIN COUPLED RECEPTOR"/>
    <property type="match status" value="1"/>
</dbReference>
<evidence type="ECO:0000256" key="1">
    <source>
        <dbReference type="ARBA" id="ARBA00004141"/>
    </source>
</evidence>
<keyword evidence="12" id="KW-1185">Reference proteome</keyword>
<evidence type="ECO:0000256" key="5">
    <source>
        <dbReference type="ARBA" id="ARBA00023136"/>
    </source>
</evidence>
<dbReference type="GO" id="GO:0005886">
    <property type="term" value="C:plasma membrane"/>
    <property type="evidence" value="ECO:0007669"/>
    <property type="project" value="TreeGrafter"/>
</dbReference>
<name>A0A8S9ZTF0_9BILA</name>
<dbReference type="Gene3D" id="1.20.1070.10">
    <property type="entry name" value="Rhodopsin 7-helix transmembrane proteins"/>
    <property type="match status" value="1"/>
</dbReference>
<keyword evidence="5 9" id="KW-0472">Membrane</keyword>
<dbReference type="Proteomes" id="UP000605970">
    <property type="component" value="Unassembled WGS sequence"/>
</dbReference>
<dbReference type="PROSITE" id="PS50262">
    <property type="entry name" value="G_PROTEIN_RECEP_F1_2"/>
    <property type="match status" value="1"/>
</dbReference>
<feature type="coiled-coil region" evidence="8">
    <location>
        <begin position="298"/>
        <end position="325"/>
    </location>
</feature>
<evidence type="ECO:0000256" key="4">
    <source>
        <dbReference type="ARBA" id="ARBA00023040"/>
    </source>
</evidence>
<accession>A0A8S9ZTF0</accession>
<sequence>MNNNNLINKTLSSLFTTTTSTYSQPLTTTEIFSASSIYPEEEEEDGMELNNVGGLQPVKGLLNIHDNDRVLLYLRYYARHFIPIFCLVGIIGNCMALLLIRTNYWLRRLTSNIYLCTLSVCGCLFLTTVFITWLDSSSTLLPLYSQSEVGCKILTFTAHSCDFICVWMISWVSCDRAIVLFRPGIRRRVCNKKFARNLVVCTVLFSSTLYGWCLVFAGLEIGTDNIPYCGINPAVQGYDLNQLHLFFLTMDTILCTVVPSLLIMIVNSLSIYRYRQCMKVYSSGVLRVRFLRVPHENNEEYQQQFKEVKKIEENQQNELNKIKKQSLFSNSTNSTIRAPPTQTGMLSGTAATNINYLNKASPNNSNCGSGGKLKSSDLTLSRSLLIVTSTFVLLNVPNYAFRLYDALFNVEQTHLWLLLYFITFLLYYLHHAVLFYMYIFWSPQMKKQLMPTALKLLECYCFKTVPEFGHHSQLSMQQAAKLQQNNI</sequence>
<keyword evidence="7" id="KW-0807">Transducer</keyword>
<keyword evidence="3 9" id="KW-1133">Transmembrane helix</keyword>
<comment type="caution">
    <text evidence="11">The sequence shown here is derived from an EMBL/GenBank/DDBJ whole genome shotgun (WGS) entry which is preliminary data.</text>
</comment>
<feature type="transmembrane region" description="Helical" evidence="9">
    <location>
        <begin position="194"/>
        <end position="217"/>
    </location>
</feature>
<dbReference type="SUPFAM" id="SSF81321">
    <property type="entry name" value="Family A G protein-coupled receptor-like"/>
    <property type="match status" value="1"/>
</dbReference>
<gene>
    <name evidence="11" type="ORF">Mgra_00004112</name>
</gene>
<dbReference type="AlphaFoldDB" id="A0A8S9ZTF0"/>
<dbReference type="OrthoDB" id="9990906at2759"/>
<protein>
    <submittedName>
        <fullName evidence="11">G_PROTEIN_RECEP_F1_2 domain-containing protein</fullName>
    </submittedName>
</protein>
<evidence type="ECO:0000313" key="11">
    <source>
        <dbReference type="EMBL" id="KAF7636525.1"/>
    </source>
</evidence>
<evidence type="ECO:0000256" key="8">
    <source>
        <dbReference type="SAM" id="Coils"/>
    </source>
</evidence>
<evidence type="ECO:0000256" key="7">
    <source>
        <dbReference type="ARBA" id="ARBA00023224"/>
    </source>
</evidence>
<feature type="domain" description="G-protein coupled receptors family 1 profile" evidence="10">
    <location>
        <begin position="92"/>
        <end position="438"/>
    </location>
</feature>
<evidence type="ECO:0000313" key="12">
    <source>
        <dbReference type="Proteomes" id="UP000605970"/>
    </source>
</evidence>
<evidence type="ECO:0000256" key="2">
    <source>
        <dbReference type="ARBA" id="ARBA00022692"/>
    </source>
</evidence>
<dbReference type="PANTHER" id="PTHR24243:SF230">
    <property type="entry name" value="G-PROTEIN COUPLED RECEPTORS FAMILY 1 PROFILE DOMAIN-CONTAINING PROTEIN"/>
    <property type="match status" value="1"/>
</dbReference>
<keyword evidence="4" id="KW-0297">G-protein coupled receptor</keyword>
<dbReference type="Pfam" id="PF00001">
    <property type="entry name" value="7tm_1"/>
    <property type="match status" value="1"/>
</dbReference>
<feature type="transmembrane region" description="Helical" evidence="9">
    <location>
        <begin position="245"/>
        <end position="269"/>
    </location>
</feature>
<keyword evidence="6" id="KW-0675">Receptor</keyword>
<evidence type="ECO:0000256" key="6">
    <source>
        <dbReference type="ARBA" id="ARBA00023170"/>
    </source>
</evidence>
<feature type="transmembrane region" description="Helical" evidence="9">
    <location>
        <begin position="112"/>
        <end position="133"/>
    </location>
</feature>